<name>A0A6L8K2G5_9BURK</name>
<dbReference type="SUPFAM" id="SSF52172">
    <property type="entry name" value="CheY-like"/>
    <property type="match status" value="1"/>
</dbReference>
<dbReference type="InterPro" id="IPR011006">
    <property type="entry name" value="CheY-like_superfamily"/>
</dbReference>
<reference evidence="4 5" key="1">
    <citation type="submission" date="2019-12" db="EMBL/GenBank/DDBJ databases">
        <title>Novel species isolated from a subtropical stream in China.</title>
        <authorList>
            <person name="Lu H."/>
        </authorList>
    </citation>
    <scope>NUCLEOTIDE SEQUENCE [LARGE SCALE GENOMIC DNA]</scope>
    <source>
        <strain evidence="4 5">FT135W</strain>
    </source>
</reference>
<evidence type="ECO:0000313" key="4">
    <source>
        <dbReference type="EMBL" id="MYM21626.1"/>
    </source>
</evidence>
<dbReference type="InterPro" id="IPR001789">
    <property type="entry name" value="Sig_transdc_resp-reg_receiver"/>
</dbReference>
<feature type="modified residue" description="4-aspartylphosphate" evidence="2">
    <location>
        <position position="79"/>
    </location>
</feature>
<sequence length="150" mass="16483">MTNDFPTSTYRPFTEETGGAIGFSIFAEAPRVLHVDSDHDAALVLAALLVPETQVTHVPTLAAAQEMLQNEKFALVVIDPDLPDGDGVDLLSELRRQQAEARVLMYSARHPEHHHAGNAFLPKPWTSPRQLWRTVSDLLGIGPAMPVEPQ</sequence>
<dbReference type="RefSeq" id="WP_161005151.1">
    <property type="nucleotide sequence ID" value="NZ_WWCN01000002.1"/>
</dbReference>
<dbReference type="Pfam" id="PF00072">
    <property type="entry name" value="Response_reg"/>
    <property type="match status" value="1"/>
</dbReference>
<keyword evidence="1 2" id="KW-0597">Phosphoprotein</keyword>
<dbReference type="PROSITE" id="PS50110">
    <property type="entry name" value="RESPONSE_REGULATORY"/>
    <property type="match status" value="1"/>
</dbReference>
<dbReference type="EMBL" id="WWCN01000002">
    <property type="protein sequence ID" value="MYM21626.1"/>
    <property type="molecule type" value="Genomic_DNA"/>
</dbReference>
<proteinExistence type="predicted"/>
<comment type="caution">
    <text evidence="4">The sequence shown here is derived from an EMBL/GenBank/DDBJ whole genome shotgun (WGS) entry which is preliminary data.</text>
</comment>
<evidence type="ECO:0000256" key="2">
    <source>
        <dbReference type="PROSITE-ProRule" id="PRU00169"/>
    </source>
</evidence>
<dbReference type="SMART" id="SM00448">
    <property type="entry name" value="REC"/>
    <property type="match status" value="1"/>
</dbReference>
<keyword evidence="5" id="KW-1185">Reference proteome</keyword>
<dbReference type="InterPro" id="IPR050595">
    <property type="entry name" value="Bact_response_regulator"/>
</dbReference>
<evidence type="ECO:0000313" key="5">
    <source>
        <dbReference type="Proteomes" id="UP000479335"/>
    </source>
</evidence>
<evidence type="ECO:0000256" key="1">
    <source>
        <dbReference type="ARBA" id="ARBA00022553"/>
    </source>
</evidence>
<protein>
    <submittedName>
        <fullName evidence="4">Response regulator</fullName>
    </submittedName>
</protein>
<dbReference type="Proteomes" id="UP000479335">
    <property type="component" value="Unassembled WGS sequence"/>
</dbReference>
<evidence type="ECO:0000259" key="3">
    <source>
        <dbReference type="PROSITE" id="PS50110"/>
    </source>
</evidence>
<dbReference type="PANTHER" id="PTHR44591">
    <property type="entry name" value="STRESS RESPONSE REGULATOR PROTEIN 1"/>
    <property type="match status" value="1"/>
</dbReference>
<dbReference type="AlphaFoldDB" id="A0A6L8K2G5"/>
<accession>A0A6L8K2G5</accession>
<gene>
    <name evidence="4" type="ORF">GTP46_03055</name>
</gene>
<dbReference type="PANTHER" id="PTHR44591:SF21">
    <property type="entry name" value="TWO-COMPONENT RESPONSE REGULATOR"/>
    <property type="match status" value="1"/>
</dbReference>
<dbReference type="GO" id="GO:0000160">
    <property type="term" value="P:phosphorelay signal transduction system"/>
    <property type="evidence" value="ECO:0007669"/>
    <property type="project" value="InterPro"/>
</dbReference>
<organism evidence="4 5">
    <name type="scientific">Duganella flavida</name>
    <dbReference type="NCBI Taxonomy" id="2692175"/>
    <lineage>
        <taxon>Bacteria</taxon>
        <taxon>Pseudomonadati</taxon>
        <taxon>Pseudomonadota</taxon>
        <taxon>Betaproteobacteria</taxon>
        <taxon>Burkholderiales</taxon>
        <taxon>Oxalobacteraceae</taxon>
        <taxon>Telluria group</taxon>
        <taxon>Duganella</taxon>
    </lineage>
</organism>
<feature type="domain" description="Response regulatory" evidence="3">
    <location>
        <begin position="31"/>
        <end position="138"/>
    </location>
</feature>
<dbReference type="Gene3D" id="3.40.50.2300">
    <property type="match status" value="1"/>
</dbReference>